<dbReference type="OrthoDB" id="1361638at2"/>
<dbReference type="EMBL" id="AVGG01000003">
    <property type="protein sequence ID" value="ESU29125.1"/>
    <property type="molecule type" value="Genomic_DNA"/>
</dbReference>
<proteinExistence type="predicted"/>
<gene>
    <name evidence="1" type="ORF">FLJC2902T_11650</name>
</gene>
<name>V6SXJ0_9FLAO</name>
<comment type="caution">
    <text evidence="1">The sequence shown here is derived from an EMBL/GenBank/DDBJ whole genome shotgun (WGS) entry which is preliminary data.</text>
</comment>
<organism evidence="1 2">
    <name type="scientific">Flavobacterium limnosediminis JC2902</name>
    <dbReference type="NCBI Taxonomy" id="1341181"/>
    <lineage>
        <taxon>Bacteria</taxon>
        <taxon>Pseudomonadati</taxon>
        <taxon>Bacteroidota</taxon>
        <taxon>Flavobacteriia</taxon>
        <taxon>Flavobacteriales</taxon>
        <taxon>Flavobacteriaceae</taxon>
        <taxon>Flavobacterium</taxon>
    </lineage>
</organism>
<keyword evidence="2" id="KW-1185">Reference proteome</keyword>
<evidence type="ECO:0000313" key="2">
    <source>
        <dbReference type="Proteomes" id="UP000018004"/>
    </source>
</evidence>
<protein>
    <submittedName>
        <fullName evidence="1">Uncharacterized protein</fullName>
    </submittedName>
</protein>
<dbReference type="PATRIC" id="fig|1341181.4.peg.1153"/>
<dbReference type="eggNOG" id="ENOG5030XSY">
    <property type="taxonomic scope" value="Bacteria"/>
</dbReference>
<dbReference type="PROSITE" id="PS51257">
    <property type="entry name" value="PROKAR_LIPOPROTEIN"/>
    <property type="match status" value="1"/>
</dbReference>
<evidence type="ECO:0000313" key="1">
    <source>
        <dbReference type="EMBL" id="ESU29125.1"/>
    </source>
</evidence>
<sequence length="182" mass="20781">MKKTILTLTLTATLLSCSIQGLTNDYKKLSDKNKAKVVSLESFESTDTLNIYRISGKQLKDEMVRHPKSLVYVFTNGCTSELCKPMYVYENFAKRNGYKLFLVMNGYANLNETLAQRNGFSSPLFAIDSNYYKSTFRGTYTRYFENELQGKPIETKSGDYLGNLFFFKGNQLEKVLNDLPNG</sequence>
<dbReference type="Proteomes" id="UP000018004">
    <property type="component" value="Unassembled WGS sequence"/>
</dbReference>
<accession>V6SXJ0</accession>
<dbReference type="AlphaFoldDB" id="V6SXJ0"/>
<reference evidence="1 2" key="1">
    <citation type="submission" date="2013-08" db="EMBL/GenBank/DDBJ databases">
        <title>Flavobacterium limnosediminis JC2902 genome sequencing.</title>
        <authorList>
            <person name="Lee K."/>
            <person name="Yi H."/>
            <person name="Park S."/>
            <person name="Chun J."/>
        </authorList>
    </citation>
    <scope>NUCLEOTIDE SEQUENCE [LARGE SCALE GENOMIC DNA]</scope>
    <source>
        <strain evidence="1 2">JC2902</strain>
    </source>
</reference>
<dbReference type="RefSeq" id="WP_023578812.1">
    <property type="nucleotide sequence ID" value="NZ_AVGG01000003.1"/>
</dbReference>